<feature type="domain" description="Peptidase S24/S26A/S26B/S26C" evidence="8">
    <location>
        <begin position="22"/>
        <end position="138"/>
    </location>
</feature>
<dbReference type="GO" id="GO:0006355">
    <property type="term" value="P:regulation of DNA-templated transcription"/>
    <property type="evidence" value="ECO:0007669"/>
    <property type="project" value="InterPro"/>
</dbReference>
<dbReference type="PRINTS" id="PR00726">
    <property type="entry name" value="LEXASERPTASE"/>
</dbReference>
<evidence type="ECO:0000256" key="4">
    <source>
        <dbReference type="ARBA" id="ARBA00022813"/>
    </source>
</evidence>
<dbReference type="GO" id="GO:0009432">
    <property type="term" value="P:SOS response"/>
    <property type="evidence" value="ECO:0007669"/>
    <property type="project" value="UniProtKB-KW"/>
</dbReference>
<proteinExistence type="inferred from homology"/>
<accession>A0A7C2XRR3</accession>
<keyword evidence="3 7" id="KW-0378">Hydrolase</keyword>
<dbReference type="InterPro" id="IPR015927">
    <property type="entry name" value="Peptidase_S24_S26A/B/C"/>
</dbReference>
<comment type="similarity">
    <text evidence="1 7">Belongs to the peptidase S24 family.</text>
</comment>
<evidence type="ECO:0000256" key="1">
    <source>
        <dbReference type="ARBA" id="ARBA00007484"/>
    </source>
</evidence>
<keyword evidence="5" id="KW-0234">DNA repair</keyword>
<dbReference type="NCBIfam" id="NF007621">
    <property type="entry name" value="PRK10276.1"/>
    <property type="match status" value="1"/>
</dbReference>
<sequence length="145" mass="15780">MKNAAAITVIKAFDRKDELKRPLFAQGVSAGFPSPAEDYIEGRLDLNELMVAHPAATFFVRVAGDSMIGAGIHHDDILVVDRSLEPISGKIVIAVVDGELTVKRLFKRDGRVRLLAENPAYPPIELSGEATCEIWGVATFVIHTL</sequence>
<evidence type="ECO:0000256" key="5">
    <source>
        <dbReference type="ARBA" id="ARBA00023204"/>
    </source>
</evidence>
<keyword evidence="2" id="KW-0227">DNA damage</keyword>
<dbReference type="GO" id="GO:0003677">
    <property type="term" value="F:DNA binding"/>
    <property type="evidence" value="ECO:0007669"/>
    <property type="project" value="InterPro"/>
</dbReference>
<evidence type="ECO:0000256" key="3">
    <source>
        <dbReference type="ARBA" id="ARBA00022801"/>
    </source>
</evidence>
<dbReference type="Gene3D" id="2.10.109.10">
    <property type="entry name" value="Umud Fragment, subunit A"/>
    <property type="match status" value="1"/>
</dbReference>
<keyword evidence="6" id="KW-0742">SOS response</keyword>
<dbReference type="Proteomes" id="UP000885986">
    <property type="component" value="Unassembled WGS sequence"/>
</dbReference>
<evidence type="ECO:0000313" key="9">
    <source>
        <dbReference type="EMBL" id="HET98231.1"/>
    </source>
</evidence>
<dbReference type="SUPFAM" id="SSF51306">
    <property type="entry name" value="LexA/Signal peptidase"/>
    <property type="match status" value="1"/>
</dbReference>
<evidence type="ECO:0000256" key="2">
    <source>
        <dbReference type="ARBA" id="ARBA00022763"/>
    </source>
</evidence>
<dbReference type="GO" id="GO:0006281">
    <property type="term" value="P:DNA repair"/>
    <property type="evidence" value="ECO:0007669"/>
    <property type="project" value="UniProtKB-KW"/>
</dbReference>
<dbReference type="AlphaFoldDB" id="A0A7C2XRR3"/>
<evidence type="ECO:0000256" key="7">
    <source>
        <dbReference type="RuleBase" id="RU003991"/>
    </source>
</evidence>
<dbReference type="InterPro" id="IPR006197">
    <property type="entry name" value="Peptidase_S24_LexA"/>
</dbReference>
<dbReference type="InterPro" id="IPR039418">
    <property type="entry name" value="LexA-like"/>
</dbReference>
<dbReference type="EMBL" id="DSDS01000137">
    <property type="protein sequence ID" value="HET98231.1"/>
    <property type="molecule type" value="Genomic_DNA"/>
</dbReference>
<organism evidence="9">
    <name type="scientific">Desulfurivibrio alkaliphilus</name>
    <dbReference type="NCBI Taxonomy" id="427923"/>
    <lineage>
        <taxon>Bacteria</taxon>
        <taxon>Pseudomonadati</taxon>
        <taxon>Thermodesulfobacteriota</taxon>
        <taxon>Desulfobulbia</taxon>
        <taxon>Desulfobulbales</taxon>
        <taxon>Desulfobulbaceae</taxon>
        <taxon>Desulfurivibrio</taxon>
    </lineage>
</organism>
<keyword evidence="4 7" id="KW-0068">Autocatalytic cleavage</keyword>
<name>A0A7C2XRR3_9BACT</name>
<evidence type="ECO:0000259" key="8">
    <source>
        <dbReference type="Pfam" id="PF00717"/>
    </source>
</evidence>
<dbReference type="PANTHER" id="PTHR33516">
    <property type="entry name" value="LEXA REPRESSOR"/>
    <property type="match status" value="1"/>
</dbReference>
<comment type="caution">
    <text evidence="9">The sequence shown here is derived from an EMBL/GenBank/DDBJ whole genome shotgun (WGS) entry which is preliminary data.</text>
</comment>
<gene>
    <name evidence="9" type="primary">umuD</name>
    <name evidence="9" type="ORF">ENN98_06000</name>
</gene>
<dbReference type="InterPro" id="IPR036286">
    <property type="entry name" value="LexA/Signal_pep-like_sf"/>
</dbReference>
<reference evidence="9" key="1">
    <citation type="journal article" date="2020" name="mSystems">
        <title>Genome- and Community-Level Interaction Insights into Carbon Utilization and Element Cycling Functions of Hydrothermarchaeota in Hydrothermal Sediment.</title>
        <authorList>
            <person name="Zhou Z."/>
            <person name="Liu Y."/>
            <person name="Xu W."/>
            <person name="Pan J."/>
            <person name="Luo Z.H."/>
            <person name="Li M."/>
        </authorList>
    </citation>
    <scope>NUCLEOTIDE SEQUENCE [LARGE SCALE GENOMIC DNA]</scope>
    <source>
        <strain evidence="9">SpSt-1224</strain>
    </source>
</reference>
<dbReference type="CDD" id="cd06529">
    <property type="entry name" value="S24_LexA-like"/>
    <property type="match status" value="1"/>
</dbReference>
<dbReference type="GO" id="GO:0016787">
    <property type="term" value="F:hydrolase activity"/>
    <property type="evidence" value="ECO:0007669"/>
    <property type="project" value="UniProtKB-KW"/>
</dbReference>
<dbReference type="InterPro" id="IPR050077">
    <property type="entry name" value="LexA_repressor"/>
</dbReference>
<evidence type="ECO:0000256" key="6">
    <source>
        <dbReference type="ARBA" id="ARBA00023236"/>
    </source>
</evidence>
<dbReference type="PANTHER" id="PTHR33516:SF2">
    <property type="entry name" value="LEXA REPRESSOR-RELATED"/>
    <property type="match status" value="1"/>
</dbReference>
<dbReference type="Pfam" id="PF00717">
    <property type="entry name" value="Peptidase_S24"/>
    <property type="match status" value="1"/>
</dbReference>
<protein>
    <submittedName>
        <fullName evidence="9">Translesion error-prone DNA polymerase V autoproteolytic subunit</fullName>
    </submittedName>
</protein>